<evidence type="ECO:0000259" key="1">
    <source>
        <dbReference type="Pfam" id="PF04480"/>
    </source>
</evidence>
<dbReference type="Proteomes" id="UP000199515">
    <property type="component" value="Unassembled WGS sequence"/>
</dbReference>
<dbReference type="Gene3D" id="3.40.960.10">
    <property type="entry name" value="VSR Endonuclease"/>
    <property type="match status" value="1"/>
</dbReference>
<dbReference type="Pfam" id="PF04480">
    <property type="entry name" value="DUF559"/>
    <property type="match status" value="1"/>
</dbReference>
<dbReference type="STRING" id="589385.SAMN05421504_103469"/>
<sequence length="297" mass="33335">MDRLELGSGLFRGSEAIGEGALTSRQLSCGPFRRVLRNVYMPANEPLDYLTKCRAAALIAPSNAVLTGRSAAAVRGLDLAVTTDPVEFVVRERDRFGPVRELRIRRTTLNPGDYEPWQGIQLATPGRMALDVLLRHTPRTQAKRRCLRTAVADLDCLLRAGLVREEVVAATLRGRRDRGIGLAREAFELADARAESRPESEYRVILTLAGYPPEPQVVVSCPDGFEARLDLAYRDHRIAVEYDGEWHENDDQPARDQARRARLAALGWRILVYRARDLRDTPDQVIEDVRDLMNQPG</sequence>
<dbReference type="InterPro" id="IPR007569">
    <property type="entry name" value="DUF559"/>
</dbReference>
<reference evidence="2 3" key="1">
    <citation type="submission" date="2016-10" db="EMBL/GenBank/DDBJ databases">
        <authorList>
            <person name="de Groot N.N."/>
        </authorList>
    </citation>
    <scope>NUCLEOTIDE SEQUENCE [LARGE SCALE GENOMIC DNA]</scope>
    <source>
        <strain evidence="2 3">CPCC 202699</strain>
    </source>
</reference>
<dbReference type="SUPFAM" id="SSF52980">
    <property type="entry name" value="Restriction endonuclease-like"/>
    <property type="match status" value="1"/>
</dbReference>
<keyword evidence="3" id="KW-1185">Reference proteome</keyword>
<proteinExistence type="predicted"/>
<dbReference type="AlphaFoldDB" id="A0A1H3DPQ9"/>
<organism evidence="2 3">
    <name type="scientific">Amycolatopsis xylanica</name>
    <dbReference type="NCBI Taxonomy" id="589385"/>
    <lineage>
        <taxon>Bacteria</taxon>
        <taxon>Bacillati</taxon>
        <taxon>Actinomycetota</taxon>
        <taxon>Actinomycetes</taxon>
        <taxon>Pseudonocardiales</taxon>
        <taxon>Pseudonocardiaceae</taxon>
        <taxon>Amycolatopsis</taxon>
    </lineage>
</organism>
<accession>A0A1H3DPQ9</accession>
<evidence type="ECO:0000313" key="3">
    <source>
        <dbReference type="Proteomes" id="UP000199515"/>
    </source>
</evidence>
<dbReference type="OrthoDB" id="3173471at2"/>
<evidence type="ECO:0000313" key="2">
    <source>
        <dbReference type="EMBL" id="SDX68327.1"/>
    </source>
</evidence>
<protein>
    <recommendedName>
        <fullName evidence="1">DUF559 domain-containing protein</fullName>
    </recommendedName>
</protein>
<dbReference type="InterPro" id="IPR011335">
    <property type="entry name" value="Restrct_endonuc-II-like"/>
</dbReference>
<dbReference type="EMBL" id="FNON01000003">
    <property type="protein sequence ID" value="SDX68327.1"/>
    <property type="molecule type" value="Genomic_DNA"/>
</dbReference>
<feature type="domain" description="DUF559" evidence="1">
    <location>
        <begin position="230"/>
        <end position="291"/>
    </location>
</feature>
<name>A0A1H3DPQ9_9PSEU</name>
<dbReference type="RefSeq" id="WP_091289541.1">
    <property type="nucleotide sequence ID" value="NZ_FNON01000003.1"/>
</dbReference>
<gene>
    <name evidence="2" type="ORF">SAMN05421504_103469</name>
</gene>